<proteinExistence type="predicted"/>
<reference evidence="2 3" key="1">
    <citation type="submission" date="2024-03" db="EMBL/GenBank/DDBJ databases">
        <title>Aureococcus anophagefferens CCMP1851 and Kratosvirus quantuckense: Draft genome of a second virus-susceptible host strain in the model system.</title>
        <authorList>
            <person name="Chase E."/>
            <person name="Truchon A.R."/>
            <person name="Schepens W."/>
            <person name="Wilhelm S.W."/>
        </authorList>
    </citation>
    <scope>NUCLEOTIDE SEQUENCE [LARGE SCALE GENOMIC DNA]</scope>
    <source>
        <strain evidence="2 3">CCMP1851</strain>
    </source>
</reference>
<keyword evidence="3" id="KW-1185">Reference proteome</keyword>
<evidence type="ECO:0000256" key="1">
    <source>
        <dbReference type="SAM" id="MobiDB-lite"/>
    </source>
</evidence>
<gene>
    <name evidence="2" type="ORF">SO694_00054254</name>
</gene>
<dbReference type="EMBL" id="JBBJCI010000207">
    <property type="protein sequence ID" value="KAK7241042.1"/>
    <property type="molecule type" value="Genomic_DNA"/>
</dbReference>
<accession>A0ABR1FXV0</accession>
<evidence type="ECO:0000313" key="2">
    <source>
        <dbReference type="EMBL" id="KAK7241042.1"/>
    </source>
</evidence>
<sequence>MNRMLTADVCAGDEPVGRRPPAVLRATSRGHDVSVLGKTLKADEARRANDLLSKKMGAADGEQDATPLPSALQGRGGGFDRAKTGAIGVSLKQDLKKLQREKRELQDNFPGGASAFLDACIADGALKALTLQEREAVAEPAGDLRHADELALQLDQDPPPRRLMGMMLDWAATKDIHRVARCVDPHLLGSFVKSVMRACCPTSRVREVLLGLGEYETHNALDHHTDALVCGLVTNESLYLRIEA</sequence>
<feature type="region of interest" description="Disordered" evidence="1">
    <location>
        <begin position="57"/>
        <end position="79"/>
    </location>
</feature>
<protein>
    <submittedName>
        <fullName evidence="2">Uncharacterized protein</fullName>
    </submittedName>
</protein>
<dbReference type="Proteomes" id="UP001363151">
    <property type="component" value="Unassembled WGS sequence"/>
</dbReference>
<comment type="caution">
    <text evidence="2">The sequence shown here is derived from an EMBL/GenBank/DDBJ whole genome shotgun (WGS) entry which is preliminary data.</text>
</comment>
<organism evidence="2 3">
    <name type="scientific">Aureococcus anophagefferens</name>
    <name type="common">Harmful bloom alga</name>
    <dbReference type="NCBI Taxonomy" id="44056"/>
    <lineage>
        <taxon>Eukaryota</taxon>
        <taxon>Sar</taxon>
        <taxon>Stramenopiles</taxon>
        <taxon>Ochrophyta</taxon>
        <taxon>Pelagophyceae</taxon>
        <taxon>Pelagomonadales</taxon>
        <taxon>Pelagomonadaceae</taxon>
        <taxon>Aureococcus</taxon>
    </lineage>
</organism>
<evidence type="ECO:0000313" key="3">
    <source>
        <dbReference type="Proteomes" id="UP001363151"/>
    </source>
</evidence>
<name>A0ABR1FXV0_AURAN</name>